<organism evidence="3 4">
    <name type="scientific">Candidatus Spyradosoma merdigallinarum</name>
    <dbReference type="NCBI Taxonomy" id="2840950"/>
    <lineage>
        <taxon>Bacteria</taxon>
        <taxon>Pseudomonadati</taxon>
        <taxon>Verrucomicrobiota</taxon>
        <taxon>Opitutia</taxon>
        <taxon>Opitutia incertae sedis</taxon>
        <taxon>Candidatus Spyradosoma</taxon>
    </lineage>
</organism>
<feature type="region of interest" description="Disordered" evidence="1">
    <location>
        <begin position="123"/>
        <end position="144"/>
    </location>
</feature>
<evidence type="ECO:0000313" key="4">
    <source>
        <dbReference type="Proteomes" id="UP000886812"/>
    </source>
</evidence>
<sequence>MGEQYKCDVCGAPATVHLTQIADGKIRKVHLCEKCAAKGKIAELPILKFTEMLAETLASGGNKPAREQAADEAFARAPEKVCPDCGMTDLAFARSHRLGCPRCYDVFAEDVAALLPGVQRGGRYRGDAGKTGVSAPAKKRKPAAEKLSLAALRERLKTAVSQEDYALAAQLRDEIRAAEKKPSARAKKSPAASAEKKPPRRSRAVSSKKSSGEAKP</sequence>
<dbReference type="GO" id="GO:0050897">
    <property type="term" value="F:cobalt ion binding"/>
    <property type="evidence" value="ECO:0007669"/>
    <property type="project" value="TreeGrafter"/>
</dbReference>
<dbReference type="PANTHER" id="PTHR38430">
    <property type="entry name" value="PROTEIN-ARGININE KINASE ACTIVATOR PROTEIN"/>
    <property type="match status" value="1"/>
</dbReference>
<dbReference type="InterPro" id="IPR025542">
    <property type="entry name" value="YacH"/>
</dbReference>
<dbReference type="GO" id="GO:0046870">
    <property type="term" value="F:cadmium ion binding"/>
    <property type="evidence" value="ECO:0007669"/>
    <property type="project" value="TreeGrafter"/>
</dbReference>
<evidence type="ECO:0000256" key="1">
    <source>
        <dbReference type="SAM" id="MobiDB-lite"/>
    </source>
</evidence>
<reference evidence="3" key="2">
    <citation type="journal article" date="2021" name="PeerJ">
        <title>Extensive microbial diversity within the chicken gut microbiome revealed by metagenomics and culture.</title>
        <authorList>
            <person name="Gilroy R."/>
            <person name="Ravi A."/>
            <person name="Getino M."/>
            <person name="Pursley I."/>
            <person name="Horton D.L."/>
            <person name="Alikhan N.F."/>
            <person name="Baker D."/>
            <person name="Gharbi K."/>
            <person name="Hall N."/>
            <person name="Watson M."/>
            <person name="Adriaenssens E.M."/>
            <person name="Foster-Nyarko E."/>
            <person name="Jarju S."/>
            <person name="Secka A."/>
            <person name="Antonio M."/>
            <person name="Oren A."/>
            <person name="Chaudhuri R.R."/>
            <person name="La Ragione R."/>
            <person name="Hildebrand F."/>
            <person name="Pallen M.J."/>
        </authorList>
    </citation>
    <scope>NUCLEOTIDE SEQUENCE</scope>
    <source>
        <strain evidence="3">10669</strain>
    </source>
</reference>
<name>A0A9D1T254_9BACT</name>
<dbReference type="InterPro" id="IPR001943">
    <property type="entry name" value="UVR_dom"/>
</dbReference>
<evidence type="ECO:0000313" key="3">
    <source>
        <dbReference type="EMBL" id="HIV04827.1"/>
    </source>
</evidence>
<dbReference type="Pfam" id="PF02151">
    <property type="entry name" value="UVR"/>
    <property type="match status" value="1"/>
</dbReference>
<dbReference type="GO" id="GO:0005507">
    <property type="term" value="F:copper ion binding"/>
    <property type="evidence" value="ECO:0007669"/>
    <property type="project" value="TreeGrafter"/>
</dbReference>
<protein>
    <submittedName>
        <fullName evidence="3">UvrB/UvrC motif-containing protein</fullName>
    </submittedName>
</protein>
<evidence type="ECO:0000259" key="2">
    <source>
        <dbReference type="Pfam" id="PF02151"/>
    </source>
</evidence>
<dbReference type="GO" id="GO:0008270">
    <property type="term" value="F:zinc ion binding"/>
    <property type="evidence" value="ECO:0007669"/>
    <property type="project" value="TreeGrafter"/>
</dbReference>
<dbReference type="PANTHER" id="PTHR38430:SF1">
    <property type="entry name" value="PROTEIN-ARGININE KINASE ACTIVATOR PROTEIN"/>
    <property type="match status" value="1"/>
</dbReference>
<comment type="caution">
    <text evidence="3">The sequence shown here is derived from an EMBL/GenBank/DDBJ whole genome shotgun (WGS) entry which is preliminary data.</text>
</comment>
<dbReference type="PIRSF" id="PIRSF015034">
    <property type="entry name" value="YacH"/>
    <property type="match status" value="1"/>
</dbReference>
<proteinExistence type="predicted"/>
<reference evidence="3" key="1">
    <citation type="submission" date="2020-10" db="EMBL/GenBank/DDBJ databases">
        <authorList>
            <person name="Gilroy R."/>
        </authorList>
    </citation>
    <scope>NUCLEOTIDE SEQUENCE</scope>
    <source>
        <strain evidence="3">10669</strain>
    </source>
</reference>
<feature type="domain" description="UVR" evidence="2">
    <location>
        <begin position="148"/>
        <end position="180"/>
    </location>
</feature>
<gene>
    <name evidence="3" type="ORF">IAC75_06770</name>
</gene>
<accession>A0A9D1T254</accession>
<dbReference type="GO" id="GO:1990170">
    <property type="term" value="P:stress response to cadmium ion"/>
    <property type="evidence" value="ECO:0007669"/>
    <property type="project" value="TreeGrafter"/>
</dbReference>
<dbReference type="Proteomes" id="UP000886812">
    <property type="component" value="Unassembled WGS sequence"/>
</dbReference>
<dbReference type="EMBL" id="DVOG01000181">
    <property type="protein sequence ID" value="HIV04827.1"/>
    <property type="molecule type" value="Genomic_DNA"/>
</dbReference>
<dbReference type="AlphaFoldDB" id="A0A9D1T254"/>
<dbReference type="GO" id="GO:1990169">
    <property type="term" value="P:stress response to copper ion"/>
    <property type="evidence" value="ECO:0007669"/>
    <property type="project" value="TreeGrafter"/>
</dbReference>
<feature type="region of interest" description="Disordered" evidence="1">
    <location>
        <begin position="177"/>
        <end position="216"/>
    </location>
</feature>